<keyword evidence="6" id="KW-0732">Signal</keyword>
<dbReference type="AlphaFoldDB" id="A0AAW0CAF8"/>
<dbReference type="PRINTS" id="PR00792">
    <property type="entry name" value="PEPSIN"/>
</dbReference>
<sequence length="581" mass="60524">MPPFATSILSLLLLQLQLWPVSAKPGRRPHYAMDDNNNIVNNYNDRYTVNLTVGGTPVNVMLDTGSTDAWVAPLDEITGSFKNTGASASIFYGDGSNFVNGTVLTGQVEIAGITIPHQAFINVTNSVGEESDVAQGIFGLVGLGFDGPNGDIPSALTAAGYNGTDVGKAILTSIFAQSPDKGNFFSFSLSRVGDVHDSADASLVISGYDPKYTAVQSSPQLPQFPVGGGRWSVVTDGISVGGKDVEWEAYGSPVPKGQTVVLFDTGTTNFLVPPEVRDQIYSSVPGAVLAKNSSIPNLKFSEDNDVWVIPCTTPVNMTTKFGGQIIPIHPLDLSDMVHLKGPDGKQYTACIGSITNGGSILGRNLDALYGDSFLRNVYSVFSFGDDKTLPNVQLLANTETIEAASDFFVVRGELLENSPPELAPEDIIKLFDGPSSVSSSSSSSSTSTSSGSTDSSTNSNSGSQANSDSSTPSSGGSLPECTVPAGSDALSNGPNSKSSVNLADNGSSSSSTSDKYGPVIVGLLAANLVLLLLVASLSVVNFVRGGRTTGSTRNPSYVPVKLKEDGPRSSFSMTAHTGYSD</sequence>
<dbReference type="Pfam" id="PF00026">
    <property type="entry name" value="Asp"/>
    <property type="match status" value="1"/>
</dbReference>
<reference evidence="8 9" key="1">
    <citation type="journal article" date="2024" name="J Genomics">
        <title>Draft genome sequencing and assembly of Favolaschia claudopus CIRM-BRFM 2984 isolated from oak limbs.</title>
        <authorList>
            <person name="Navarro D."/>
            <person name="Drula E."/>
            <person name="Chaduli D."/>
            <person name="Cazenave R."/>
            <person name="Ahrendt S."/>
            <person name="Wang J."/>
            <person name="Lipzen A."/>
            <person name="Daum C."/>
            <person name="Barry K."/>
            <person name="Grigoriev I.V."/>
            <person name="Favel A."/>
            <person name="Rosso M.N."/>
            <person name="Martin F."/>
        </authorList>
    </citation>
    <scope>NUCLEOTIDE SEQUENCE [LARGE SCALE GENOMIC DNA]</scope>
    <source>
        <strain evidence="8 9">CIRM-BRFM 2984</strain>
    </source>
</reference>
<dbReference type="InterPro" id="IPR001969">
    <property type="entry name" value="Aspartic_peptidase_AS"/>
</dbReference>
<evidence type="ECO:0000313" key="8">
    <source>
        <dbReference type="EMBL" id="KAK7035991.1"/>
    </source>
</evidence>
<dbReference type="SUPFAM" id="SSF50630">
    <property type="entry name" value="Acid proteases"/>
    <property type="match status" value="1"/>
</dbReference>
<evidence type="ECO:0000259" key="7">
    <source>
        <dbReference type="PROSITE" id="PS51767"/>
    </source>
</evidence>
<dbReference type="PANTHER" id="PTHR47966">
    <property type="entry name" value="BETA-SITE APP-CLEAVING ENZYME, ISOFORM A-RELATED"/>
    <property type="match status" value="1"/>
</dbReference>
<name>A0AAW0CAF8_9AGAR</name>
<organism evidence="8 9">
    <name type="scientific">Favolaschia claudopus</name>
    <dbReference type="NCBI Taxonomy" id="2862362"/>
    <lineage>
        <taxon>Eukaryota</taxon>
        <taxon>Fungi</taxon>
        <taxon>Dikarya</taxon>
        <taxon>Basidiomycota</taxon>
        <taxon>Agaricomycotina</taxon>
        <taxon>Agaricomycetes</taxon>
        <taxon>Agaricomycetidae</taxon>
        <taxon>Agaricales</taxon>
        <taxon>Marasmiineae</taxon>
        <taxon>Mycenaceae</taxon>
        <taxon>Favolaschia</taxon>
    </lineage>
</organism>
<evidence type="ECO:0000256" key="1">
    <source>
        <dbReference type="ARBA" id="ARBA00007447"/>
    </source>
</evidence>
<keyword evidence="5" id="KW-0472">Membrane</keyword>
<dbReference type="InterPro" id="IPR034164">
    <property type="entry name" value="Pepsin-like_dom"/>
</dbReference>
<proteinExistence type="inferred from homology"/>
<feature type="signal peptide" evidence="6">
    <location>
        <begin position="1"/>
        <end position="23"/>
    </location>
</feature>
<feature type="compositionally biased region" description="Low complexity" evidence="4">
    <location>
        <begin position="435"/>
        <end position="477"/>
    </location>
</feature>
<gene>
    <name evidence="8" type="ORF">R3P38DRAFT_2910076</name>
</gene>
<dbReference type="Proteomes" id="UP001362999">
    <property type="component" value="Unassembled WGS sequence"/>
</dbReference>
<evidence type="ECO:0000256" key="3">
    <source>
        <dbReference type="RuleBase" id="RU000454"/>
    </source>
</evidence>
<feature type="region of interest" description="Disordered" evidence="4">
    <location>
        <begin position="434"/>
        <end position="514"/>
    </location>
</feature>
<keyword evidence="9" id="KW-1185">Reference proteome</keyword>
<feature type="domain" description="Peptidase A1" evidence="7">
    <location>
        <begin position="47"/>
        <end position="392"/>
    </location>
</feature>
<dbReference type="GO" id="GO:0004190">
    <property type="term" value="F:aspartic-type endopeptidase activity"/>
    <property type="evidence" value="ECO:0007669"/>
    <property type="project" value="UniProtKB-KW"/>
</dbReference>
<evidence type="ECO:0000256" key="2">
    <source>
        <dbReference type="ARBA" id="ARBA00022750"/>
    </source>
</evidence>
<dbReference type="InterPro" id="IPR001461">
    <property type="entry name" value="Aspartic_peptidase_A1"/>
</dbReference>
<dbReference type="PROSITE" id="PS51767">
    <property type="entry name" value="PEPTIDASE_A1"/>
    <property type="match status" value="1"/>
</dbReference>
<dbReference type="PANTHER" id="PTHR47966:SF51">
    <property type="entry name" value="BETA-SITE APP-CLEAVING ENZYME, ISOFORM A-RELATED"/>
    <property type="match status" value="1"/>
</dbReference>
<dbReference type="CDD" id="cd05471">
    <property type="entry name" value="pepsin_like"/>
    <property type="match status" value="1"/>
</dbReference>
<evidence type="ECO:0000256" key="5">
    <source>
        <dbReference type="SAM" id="Phobius"/>
    </source>
</evidence>
<comment type="similarity">
    <text evidence="1 3">Belongs to the peptidase A1 family.</text>
</comment>
<feature type="compositionally biased region" description="Polar residues" evidence="4">
    <location>
        <begin position="489"/>
        <end position="506"/>
    </location>
</feature>
<keyword evidence="5" id="KW-1133">Transmembrane helix</keyword>
<dbReference type="GO" id="GO:0006508">
    <property type="term" value="P:proteolysis"/>
    <property type="evidence" value="ECO:0007669"/>
    <property type="project" value="UniProtKB-KW"/>
</dbReference>
<evidence type="ECO:0000313" key="9">
    <source>
        <dbReference type="Proteomes" id="UP001362999"/>
    </source>
</evidence>
<protein>
    <submittedName>
        <fullName evidence="8">Six-hairpin glycosidase</fullName>
    </submittedName>
</protein>
<evidence type="ECO:0000256" key="4">
    <source>
        <dbReference type="SAM" id="MobiDB-lite"/>
    </source>
</evidence>
<dbReference type="PROSITE" id="PS00141">
    <property type="entry name" value="ASP_PROTEASE"/>
    <property type="match status" value="1"/>
</dbReference>
<accession>A0AAW0CAF8</accession>
<evidence type="ECO:0000256" key="6">
    <source>
        <dbReference type="SAM" id="SignalP"/>
    </source>
</evidence>
<feature type="transmembrane region" description="Helical" evidence="5">
    <location>
        <begin position="519"/>
        <end position="543"/>
    </location>
</feature>
<dbReference type="Gene3D" id="2.40.70.10">
    <property type="entry name" value="Acid Proteases"/>
    <property type="match status" value="2"/>
</dbReference>
<keyword evidence="3" id="KW-0378">Hydrolase</keyword>
<dbReference type="EMBL" id="JAWWNJ010000019">
    <property type="protein sequence ID" value="KAK7035991.1"/>
    <property type="molecule type" value="Genomic_DNA"/>
</dbReference>
<dbReference type="InterPro" id="IPR021109">
    <property type="entry name" value="Peptidase_aspartic_dom_sf"/>
</dbReference>
<keyword evidence="8" id="KW-0326">Glycosidase</keyword>
<feature type="chain" id="PRO_5043754435" evidence="6">
    <location>
        <begin position="24"/>
        <end position="581"/>
    </location>
</feature>
<keyword evidence="2 3" id="KW-0064">Aspartyl protease</keyword>
<keyword evidence="5" id="KW-0812">Transmembrane</keyword>
<dbReference type="InterPro" id="IPR033121">
    <property type="entry name" value="PEPTIDASE_A1"/>
</dbReference>
<dbReference type="GO" id="GO:0016798">
    <property type="term" value="F:hydrolase activity, acting on glycosyl bonds"/>
    <property type="evidence" value="ECO:0007669"/>
    <property type="project" value="UniProtKB-KW"/>
</dbReference>
<keyword evidence="3" id="KW-0645">Protease</keyword>
<comment type="caution">
    <text evidence="8">The sequence shown here is derived from an EMBL/GenBank/DDBJ whole genome shotgun (WGS) entry which is preliminary data.</text>
</comment>